<keyword evidence="2" id="KW-1185">Reference proteome</keyword>
<dbReference type="EMBL" id="PRDG01000005">
    <property type="protein sequence ID" value="MBP2624016.1"/>
    <property type="molecule type" value="Genomic_DNA"/>
</dbReference>
<dbReference type="NCBIfam" id="TIGR04197">
    <property type="entry name" value="T7SS_SACOL2603"/>
    <property type="match status" value="1"/>
</dbReference>
<sequence>MAEQFKLNSEITQNESQQLNAVSEDFDTGSGFVRDHISRFDGNDKAHESLTLFTENSESSARLLRKVARNMDSMTKSFTEMDREIAKAKAANNQ</sequence>
<name>A0ABS5B595_9STRE</name>
<evidence type="ECO:0008006" key="3">
    <source>
        <dbReference type="Google" id="ProtNLM"/>
    </source>
</evidence>
<dbReference type="Proteomes" id="UP001519296">
    <property type="component" value="Unassembled WGS sequence"/>
</dbReference>
<organism evidence="1 2">
    <name type="scientific">Streptococcus oricebi</name>
    <dbReference type="NCBI Taxonomy" id="1547447"/>
    <lineage>
        <taxon>Bacteria</taxon>
        <taxon>Bacillati</taxon>
        <taxon>Bacillota</taxon>
        <taxon>Bacilli</taxon>
        <taxon>Lactobacillales</taxon>
        <taxon>Streptococcaceae</taxon>
        <taxon>Streptococcus</taxon>
    </lineage>
</organism>
<evidence type="ECO:0000313" key="1">
    <source>
        <dbReference type="EMBL" id="MBP2624016.1"/>
    </source>
</evidence>
<dbReference type="RefSeq" id="WP_209628591.1">
    <property type="nucleotide sequence ID" value="NZ_PRDG01000005.1"/>
</dbReference>
<evidence type="ECO:0000313" key="2">
    <source>
        <dbReference type="Proteomes" id="UP001519296"/>
    </source>
</evidence>
<proteinExistence type="predicted"/>
<comment type="caution">
    <text evidence="1">The sequence shown here is derived from an EMBL/GenBank/DDBJ whole genome shotgun (WGS) entry which is preliminary data.</text>
</comment>
<reference evidence="1 2" key="1">
    <citation type="submission" date="2018-02" db="EMBL/GenBank/DDBJ databases">
        <title>Draft genome sequence of Streptococcus oricebi CCUG 70868T type strain.</title>
        <authorList>
            <person name="Mendez V."/>
            <person name="Salva-Serra F."/>
            <person name="Jaen-Luchoro D."/>
            <person name="Gonzales-Siles L."/>
            <person name="Karlsson R."/>
            <person name="Engstrom-Jakobsson H."/>
            <person name="Busquets A."/>
            <person name="Gomila M."/>
            <person name="Pineiro-Iglesias B."/>
            <person name="Bennasar-Figueras A."/>
            <person name="Seeger M."/>
            <person name="Moore E."/>
        </authorList>
    </citation>
    <scope>NUCLEOTIDE SEQUENCE [LARGE SCALE GENOMIC DNA]</scope>
    <source>
        <strain evidence="1 2">CCUG 70868</strain>
    </source>
</reference>
<dbReference type="InterPro" id="IPR021477">
    <property type="entry name" value="TVIIS_effector_SACOL2603_fam"/>
</dbReference>
<gene>
    <name evidence="1" type="ORF">C4K46_08700</name>
</gene>
<protein>
    <recommendedName>
        <fullName evidence="3">TIGR04197 family type VII secretion effector</fullName>
    </recommendedName>
</protein>
<accession>A0ABS5B595</accession>